<comment type="caution">
    <text evidence="2">The sequence shown here is derived from an EMBL/GenBank/DDBJ whole genome shotgun (WGS) entry which is preliminary data.</text>
</comment>
<name>A0A660SEM9_UNCW3</name>
<reference evidence="2 3" key="1">
    <citation type="submission" date="2018-06" db="EMBL/GenBank/DDBJ databases">
        <title>Extensive metabolic versatility and redundancy in microbially diverse, dynamic hydrothermal sediments.</title>
        <authorList>
            <person name="Dombrowski N."/>
            <person name="Teske A."/>
            <person name="Baker B.J."/>
        </authorList>
    </citation>
    <scope>NUCLEOTIDE SEQUENCE [LARGE SCALE GENOMIC DNA]</scope>
    <source>
        <strain evidence="2">B36_G15</strain>
    </source>
</reference>
<dbReference type="Proteomes" id="UP000268469">
    <property type="component" value="Unassembled WGS sequence"/>
</dbReference>
<proteinExistence type="predicted"/>
<evidence type="ECO:0000313" key="2">
    <source>
        <dbReference type="EMBL" id="RKX69235.1"/>
    </source>
</evidence>
<dbReference type="EMBL" id="QNBE01000097">
    <property type="protein sequence ID" value="RKX69235.1"/>
    <property type="molecule type" value="Genomic_DNA"/>
</dbReference>
<protein>
    <recommendedName>
        <fullName evidence="1">DUF4910 domain-containing protein</fullName>
    </recommendedName>
</protein>
<accession>A0A660SEM9</accession>
<evidence type="ECO:0000259" key="1">
    <source>
        <dbReference type="Pfam" id="PF16254"/>
    </source>
</evidence>
<sequence length="701" mass="80893">MIQPILIFSPPKRGIDNSRIRNLNMANYIASTTTVNIRQSLTLVGWWIPYPMLRIFKDLDLIKKSYSGDLARGYVADLVRYHRIQASPGIRAAAHYCAQRLREFGLRTRIFTYPADGKKRFWSLVVPKEWAIEMAHLEMIEPKRMKLGDFHEEPLSVIQRSGPFEGVVELVVLNDGEEIDEYRDLDLKGKVVLTKGDINRVYQLAVVKSGAVGILYDGMRKIDPIRDRFDLPDGREYRSFWWQKGDPICFGFVLTPRQGDKLRALARKKRVKLRVVVKSRFYSGKIEVVSGLIPGRSRKEIVVLSHLCHPRPSANDNASGCGASLEIARTLSRLIRERKLRRPKRSIRFLYLPEMTGTYAYLASDEERIKRIMAGINLDMVGEDQAICGSSLLIEEPPAANPSFTADLLLRLLEEFCSDTKGFGGSGGYPLFRHATVPFSGGSDHYILSDPTVGIPCPMIIQWPDRFYHTSLDTIDKVDPGMLFRIGSLAAGYVYFLAQAGREETQWLSYEMAVRTRIGLLKIINDWRTRFLSGEHSELRALERKVSFYLTRREAAITSLRRFGPVPRRVGRIKDIARQLIAELKKELRLKRKRGYRLRDEWDRKAHRMIPERIYKGPLSIRSHFHRLSEDDKERYHRITKPDLVWNLGVKAIFWCDGKRTLREISDLVEQETGQRNTKFLVEYFELLAKMKLIRIRSPAH</sequence>
<dbReference type="Pfam" id="PF16254">
    <property type="entry name" value="DUF4910"/>
    <property type="match status" value="1"/>
</dbReference>
<evidence type="ECO:0000313" key="3">
    <source>
        <dbReference type="Proteomes" id="UP000268469"/>
    </source>
</evidence>
<gene>
    <name evidence="2" type="ORF">DRP53_08805</name>
</gene>
<dbReference type="Gene3D" id="3.40.630.10">
    <property type="entry name" value="Zn peptidases"/>
    <property type="match status" value="1"/>
</dbReference>
<dbReference type="SUPFAM" id="SSF53187">
    <property type="entry name" value="Zn-dependent exopeptidases"/>
    <property type="match status" value="1"/>
</dbReference>
<organism evidence="2 3">
    <name type="scientific">candidate division WOR-3 bacterium</name>
    <dbReference type="NCBI Taxonomy" id="2052148"/>
    <lineage>
        <taxon>Bacteria</taxon>
        <taxon>Bacteria division WOR-3</taxon>
    </lineage>
</organism>
<dbReference type="InterPro" id="IPR032589">
    <property type="entry name" value="DUF4910"/>
</dbReference>
<feature type="domain" description="DUF4910" evidence="1">
    <location>
        <begin position="128"/>
        <end position="386"/>
    </location>
</feature>
<dbReference type="AlphaFoldDB" id="A0A660SEM9"/>